<dbReference type="InterPro" id="IPR019793">
    <property type="entry name" value="Peroxidases_heam-ligand_BS"/>
</dbReference>
<keyword evidence="7 15" id="KW-0479">Metal-binding</keyword>
<feature type="binding site" evidence="15">
    <location>
        <position position="161"/>
    </location>
    <ligand>
        <name>Ca(2+)</name>
        <dbReference type="ChEBI" id="CHEBI:29108"/>
        <label>1</label>
    </ligand>
</feature>
<comment type="cofactor">
    <cofactor evidence="15 18">
        <name>heme b</name>
        <dbReference type="ChEBI" id="CHEBI:60344"/>
    </cofactor>
    <text evidence="15 18">Binds 1 heme b (iron(II)-protoporphyrin IX) group per subunit.</text>
</comment>
<dbReference type="InterPro" id="IPR010255">
    <property type="entry name" value="Haem_peroxidase_sf"/>
</dbReference>
<evidence type="ECO:0000256" key="3">
    <source>
        <dbReference type="ARBA" id="ARBA00006873"/>
    </source>
</evidence>
<dbReference type="PROSITE" id="PS50873">
    <property type="entry name" value="PEROXIDASE_4"/>
    <property type="match status" value="1"/>
</dbReference>
<feature type="binding site" evidence="15">
    <location>
        <position position="157"/>
    </location>
    <ligand>
        <name>Ca(2+)</name>
        <dbReference type="ChEBI" id="CHEBI:29108"/>
        <label>1</label>
    </ligand>
</feature>
<dbReference type="GO" id="GO:0005576">
    <property type="term" value="C:extracellular region"/>
    <property type="evidence" value="ECO:0007669"/>
    <property type="project" value="UniProtKB-SubCell"/>
</dbReference>
<feature type="domain" description="Plant heme peroxidase family profile" evidence="19">
    <location>
        <begin position="108"/>
        <end position="409"/>
    </location>
</feature>
<dbReference type="GO" id="GO:0020037">
    <property type="term" value="F:heme binding"/>
    <property type="evidence" value="ECO:0007669"/>
    <property type="project" value="UniProtKB-UniRule"/>
</dbReference>
<accession>A0A9E7HHL3</accession>
<dbReference type="InterPro" id="IPR002016">
    <property type="entry name" value="Haem_peroxidase"/>
</dbReference>
<dbReference type="PANTHER" id="PTHR31517:SF59">
    <property type="entry name" value="PEROXIDASE"/>
    <property type="match status" value="1"/>
</dbReference>
<dbReference type="PROSITE" id="PS00435">
    <property type="entry name" value="PEROXIDASE_1"/>
    <property type="match status" value="1"/>
</dbReference>
<comment type="subcellular location">
    <subcellularLocation>
        <location evidence="18">Secreted</location>
    </subcellularLocation>
</comment>
<reference evidence="20" key="1">
    <citation type="submission" date="2022-05" db="EMBL/GenBank/DDBJ databases">
        <title>The Musa troglodytarum L. genome provides insights into the mechanism of non-climacteric behaviour and enrichment of carotenoids.</title>
        <authorList>
            <person name="Wang J."/>
        </authorList>
    </citation>
    <scope>NUCLEOTIDE SEQUENCE</scope>
    <source>
        <tissue evidence="20">Leaf</tissue>
    </source>
</reference>
<name>A0A9E7HHL3_9LILI</name>
<comment type="similarity">
    <text evidence="18">Belongs to the peroxidase family. Classical plant (class III) peroxidase subfamily.</text>
</comment>
<keyword evidence="9 18" id="KW-0560">Oxidoreductase</keyword>
<dbReference type="GO" id="GO:0140825">
    <property type="term" value="F:lactoperoxidase activity"/>
    <property type="evidence" value="ECO:0007669"/>
    <property type="project" value="UniProtKB-EC"/>
</dbReference>
<dbReference type="CDD" id="cd00693">
    <property type="entry name" value="secretory_peroxidase"/>
    <property type="match status" value="1"/>
</dbReference>
<feature type="binding site" evidence="15">
    <location>
        <position position="273"/>
    </location>
    <ligand>
        <name>Ca(2+)</name>
        <dbReference type="ChEBI" id="CHEBI:29108"/>
        <label>2</label>
    </ligand>
</feature>
<feature type="disulfide bond" evidence="17">
    <location>
        <begin position="120"/>
        <end position="196"/>
    </location>
</feature>
<dbReference type="Gene3D" id="1.10.420.10">
    <property type="entry name" value="Peroxidase, domain 2"/>
    <property type="match status" value="1"/>
</dbReference>
<feature type="binding site" evidence="14">
    <location>
        <position position="242"/>
    </location>
    <ligand>
        <name>substrate</name>
    </ligand>
</feature>
<dbReference type="PRINTS" id="PR00461">
    <property type="entry name" value="PLPEROXIDASE"/>
</dbReference>
<evidence type="ECO:0000256" key="15">
    <source>
        <dbReference type="PIRSR" id="PIRSR600823-3"/>
    </source>
</evidence>
<feature type="binding site" evidence="15">
    <location>
        <position position="152"/>
    </location>
    <ligand>
        <name>Ca(2+)</name>
        <dbReference type="ChEBI" id="CHEBI:29108"/>
        <label>1</label>
    </ligand>
</feature>
<dbReference type="GO" id="GO:0042744">
    <property type="term" value="P:hydrogen peroxide catabolic process"/>
    <property type="evidence" value="ECO:0007669"/>
    <property type="project" value="UniProtKB-KW"/>
</dbReference>
<keyword evidence="8 15" id="KW-0106">Calcium</keyword>
<keyword evidence="12" id="KW-0873">Pyrrolidone carboxylic acid</keyword>
<evidence type="ECO:0000256" key="7">
    <source>
        <dbReference type="ARBA" id="ARBA00022723"/>
    </source>
</evidence>
<evidence type="ECO:0000256" key="11">
    <source>
        <dbReference type="ARBA" id="ARBA00023157"/>
    </source>
</evidence>
<evidence type="ECO:0000256" key="8">
    <source>
        <dbReference type="ARBA" id="ARBA00022837"/>
    </source>
</evidence>
<gene>
    <name evidence="20" type="ORF">MUK42_16109</name>
</gene>
<sequence>MTVARTRGFPAGAPSCTSPQAALRSISSQSKAEPTLLGSLHPLLLLHSSAPRSHLSMPSIYTLDQFFLQGREDTMRCSRERLLVLVVLGLWATCSRVAEGGTKLPLNGLVLHYYSKNTQCTEAETLITRAVRKAWQKDPSIAPALLRLLYSDCFTRGCDASILLDGKGSEKEAPQNAGLRGFDVIDAIKHELESKCLGVVSCADILHLATRDAVALAGGWKYPVFTGRRDGNESDAKTVDLPPPSISWDAALSYFESRGLDVLDLGTLLGAHTMGVTHCRYVHDRIYNFNDTGLPDDLMDCRFARQLAKTCPYRYAPDQPDPTVFLNPHSGGNFTFESSYYSRVLDNQAVLGIDQQFVTSKDGVRIAGEYASDFDDFNRYFALAISRMGSIGVLTGSQGEIRRSCRFTNAHHPKSK</sequence>
<evidence type="ECO:0000256" key="14">
    <source>
        <dbReference type="PIRSR" id="PIRSR600823-2"/>
    </source>
</evidence>
<dbReference type="Proteomes" id="UP001055439">
    <property type="component" value="Chromosome 8"/>
</dbReference>
<organism evidence="20 21">
    <name type="scientific">Musa troglodytarum</name>
    <name type="common">fe'i banana</name>
    <dbReference type="NCBI Taxonomy" id="320322"/>
    <lineage>
        <taxon>Eukaryota</taxon>
        <taxon>Viridiplantae</taxon>
        <taxon>Streptophyta</taxon>
        <taxon>Embryophyta</taxon>
        <taxon>Tracheophyta</taxon>
        <taxon>Spermatophyta</taxon>
        <taxon>Magnoliopsida</taxon>
        <taxon>Liliopsida</taxon>
        <taxon>Zingiberales</taxon>
        <taxon>Musaceae</taxon>
        <taxon>Musa</taxon>
    </lineage>
</organism>
<comment type="similarity">
    <text evidence="3">Belongs to the peroxidase family. Ascorbate peroxidase subfamily.</text>
</comment>
<comment type="function">
    <text evidence="2">Removal of H(2)O(2), oxidation of toxic reductants, biosynthesis and degradation of lignin, suberization, auxin catabolism, response to environmental stresses such as wounding, pathogen attack and oxidative stress. These functions might be dependent on each isozyme/isoform in each plant tissue.</text>
</comment>
<feature type="disulfide bond" evidence="17">
    <location>
        <begin position="153"/>
        <end position="158"/>
    </location>
</feature>
<dbReference type="AlphaFoldDB" id="A0A9E7HHL3"/>
<feature type="disulfide bond" evidence="17">
    <location>
        <begin position="279"/>
        <end position="311"/>
    </location>
</feature>
<evidence type="ECO:0000256" key="2">
    <source>
        <dbReference type="ARBA" id="ARBA00002322"/>
    </source>
</evidence>
<dbReference type="PANTHER" id="PTHR31517">
    <property type="match status" value="1"/>
</dbReference>
<evidence type="ECO:0000256" key="18">
    <source>
        <dbReference type="RuleBase" id="RU362060"/>
    </source>
</evidence>
<evidence type="ECO:0000256" key="12">
    <source>
        <dbReference type="ARBA" id="ARBA00023283"/>
    </source>
</evidence>
<keyword evidence="10 15" id="KW-0408">Iron</keyword>
<evidence type="ECO:0000256" key="1">
    <source>
        <dbReference type="ARBA" id="ARBA00000189"/>
    </source>
</evidence>
<keyword evidence="13 18" id="KW-0376">Hydrogen peroxide</keyword>
<dbReference type="EC" id="1.11.1.7" evidence="18"/>
<dbReference type="EMBL" id="CP097510">
    <property type="protein sequence ID" value="URE31288.1"/>
    <property type="molecule type" value="Genomic_DNA"/>
</dbReference>
<dbReference type="Pfam" id="PF00141">
    <property type="entry name" value="peroxidase"/>
    <property type="match status" value="1"/>
</dbReference>
<evidence type="ECO:0000256" key="4">
    <source>
        <dbReference type="ARBA" id="ARBA00022525"/>
    </source>
</evidence>
<keyword evidence="4 18" id="KW-0964">Secreted</keyword>
<keyword evidence="21" id="KW-1185">Reference proteome</keyword>
<dbReference type="SUPFAM" id="SSF48113">
    <property type="entry name" value="Heme-dependent peroxidases"/>
    <property type="match status" value="1"/>
</dbReference>
<dbReference type="InterPro" id="IPR033905">
    <property type="entry name" value="Secretory_peroxidase"/>
</dbReference>
<keyword evidence="11 17" id="KW-1015">Disulfide bond</keyword>
<feature type="binding site" evidence="15">
    <location>
        <position position="159"/>
    </location>
    <ligand>
        <name>Ca(2+)</name>
        <dbReference type="ChEBI" id="CHEBI:29108"/>
        <label>1</label>
    </ligand>
</feature>
<evidence type="ECO:0000256" key="13">
    <source>
        <dbReference type="ARBA" id="ARBA00023324"/>
    </source>
</evidence>
<dbReference type="GO" id="GO:0006979">
    <property type="term" value="P:response to oxidative stress"/>
    <property type="evidence" value="ECO:0007669"/>
    <property type="project" value="UniProtKB-UniRule"/>
</dbReference>
<dbReference type="GO" id="GO:0046872">
    <property type="term" value="F:metal ion binding"/>
    <property type="evidence" value="ECO:0007669"/>
    <property type="project" value="UniProtKB-UniRule"/>
</dbReference>
<evidence type="ECO:0000256" key="17">
    <source>
        <dbReference type="PIRSR" id="PIRSR600823-5"/>
    </source>
</evidence>
<keyword evidence="5 18" id="KW-0575">Peroxidase</keyword>
<feature type="disulfide bond" evidence="17">
    <location>
        <begin position="202"/>
        <end position="405"/>
    </location>
</feature>
<feature type="binding site" evidence="15">
    <location>
        <position position="170"/>
    </location>
    <ligand>
        <name>Ca(2+)</name>
        <dbReference type="ChEBI" id="CHEBI:29108"/>
        <label>1</label>
    </ligand>
</feature>
<dbReference type="FunFam" id="1.10.420.10:FF:000001">
    <property type="entry name" value="Peroxidase"/>
    <property type="match status" value="1"/>
</dbReference>
<proteinExistence type="inferred from homology"/>
<feature type="site" description="Transition state stabilizer" evidence="16">
    <location>
        <position position="147"/>
    </location>
</feature>
<evidence type="ECO:0000313" key="20">
    <source>
        <dbReference type="EMBL" id="URE31288.1"/>
    </source>
</evidence>
<dbReference type="PRINTS" id="PR00458">
    <property type="entry name" value="PEROXIDASE"/>
</dbReference>
<evidence type="ECO:0000256" key="5">
    <source>
        <dbReference type="ARBA" id="ARBA00022559"/>
    </source>
</evidence>
<protein>
    <recommendedName>
        <fullName evidence="18">Peroxidase</fullName>
        <ecNumber evidence="18">1.11.1.7</ecNumber>
    </recommendedName>
</protein>
<evidence type="ECO:0000256" key="6">
    <source>
        <dbReference type="ARBA" id="ARBA00022617"/>
    </source>
</evidence>
<comment type="cofactor">
    <cofactor evidence="15 18">
        <name>Ca(2+)</name>
        <dbReference type="ChEBI" id="CHEBI:29108"/>
    </cofactor>
    <text evidence="15 18">Binds 2 calcium ions per subunit.</text>
</comment>
<comment type="catalytic activity">
    <reaction evidence="1 18">
        <text>2 a phenolic donor + H2O2 = 2 a phenolic radical donor + 2 H2O</text>
        <dbReference type="Rhea" id="RHEA:56136"/>
        <dbReference type="ChEBI" id="CHEBI:15377"/>
        <dbReference type="ChEBI" id="CHEBI:16240"/>
        <dbReference type="ChEBI" id="CHEBI:139520"/>
        <dbReference type="ChEBI" id="CHEBI:139521"/>
        <dbReference type="EC" id="1.11.1.7"/>
    </reaction>
</comment>
<dbReference type="Gene3D" id="1.10.520.10">
    <property type="match status" value="1"/>
</dbReference>
<dbReference type="InterPro" id="IPR000823">
    <property type="entry name" value="Peroxidase_pln"/>
</dbReference>
<dbReference type="OrthoDB" id="2113341at2759"/>
<evidence type="ECO:0000256" key="9">
    <source>
        <dbReference type="ARBA" id="ARBA00023002"/>
    </source>
</evidence>
<evidence type="ECO:0000256" key="16">
    <source>
        <dbReference type="PIRSR" id="PIRSR600823-4"/>
    </source>
</evidence>
<feature type="binding site" description="axial binding residue" evidence="15">
    <location>
        <position position="272"/>
    </location>
    <ligand>
        <name>heme b</name>
        <dbReference type="ChEBI" id="CHEBI:60344"/>
    </ligand>
    <ligandPart>
        <name>Fe</name>
        <dbReference type="ChEBI" id="CHEBI:18248"/>
    </ligandPart>
</feature>
<evidence type="ECO:0000256" key="10">
    <source>
        <dbReference type="ARBA" id="ARBA00023004"/>
    </source>
</evidence>
<keyword evidence="6 18" id="KW-0349">Heme</keyword>
<evidence type="ECO:0000313" key="21">
    <source>
        <dbReference type="Proteomes" id="UP001055439"/>
    </source>
</evidence>
<evidence type="ECO:0000259" key="19">
    <source>
        <dbReference type="PROSITE" id="PS50873"/>
    </source>
</evidence>